<name>A0A105PVJ9_9BURK</name>
<accession>A0A105PVJ9</accession>
<dbReference type="EMBL" id="QTNY01000011">
    <property type="protein sequence ID" value="RQP76772.1"/>
    <property type="molecule type" value="Genomic_DNA"/>
</dbReference>
<dbReference type="InterPro" id="IPR010753">
    <property type="entry name" value="DUF1330"/>
</dbReference>
<reference evidence="2 6" key="1">
    <citation type="submission" date="2015-11" db="EMBL/GenBank/DDBJ databases">
        <title>Expanding the genomic diversity of Burkholderia species for the development of highly accurate diagnostics.</title>
        <authorList>
            <person name="Sahl J."/>
            <person name="Keim P."/>
            <person name="Wagner D."/>
        </authorList>
    </citation>
    <scope>NUCLEOTIDE SEQUENCE [LARGE SCALE GENOMIC DNA]</scope>
    <source>
        <strain evidence="2 6">MSMB1585WGS</strain>
    </source>
</reference>
<dbReference type="InterPro" id="IPR011008">
    <property type="entry name" value="Dimeric_a/b-barrel"/>
</dbReference>
<dbReference type="EMBL" id="LPAD01000093">
    <property type="protein sequence ID" value="KVN78188.1"/>
    <property type="molecule type" value="Genomic_DNA"/>
</dbReference>
<dbReference type="Proteomes" id="UP000273734">
    <property type="component" value="Unassembled WGS sequence"/>
</dbReference>
<dbReference type="EMBL" id="LNJU01000004">
    <property type="protein sequence ID" value="KWZ57787.1"/>
    <property type="molecule type" value="Genomic_DNA"/>
</dbReference>
<organism evidence="3 7">
    <name type="scientific">Burkholderia ubonensis</name>
    <dbReference type="NCBI Taxonomy" id="101571"/>
    <lineage>
        <taxon>Bacteria</taxon>
        <taxon>Pseudomonadati</taxon>
        <taxon>Pseudomonadota</taxon>
        <taxon>Betaproteobacteria</taxon>
        <taxon>Burkholderiales</taxon>
        <taxon>Burkholderiaceae</taxon>
        <taxon>Burkholderia</taxon>
        <taxon>Burkholderia cepacia complex</taxon>
    </lineage>
</organism>
<evidence type="ECO:0000313" key="2">
    <source>
        <dbReference type="EMBL" id="KVN78188.1"/>
    </source>
</evidence>
<dbReference type="PANTHER" id="PTHR41521:SF4">
    <property type="entry name" value="BLR0684 PROTEIN"/>
    <property type="match status" value="1"/>
</dbReference>
<dbReference type="Proteomes" id="UP000183667">
    <property type="component" value="Unassembled WGS sequence"/>
</dbReference>
<reference evidence="5 9" key="5">
    <citation type="submission" date="2018-08" db="EMBL/GenBank/DDBJ databases">
        <title>Comparative analysis of Burkholderia isolates from Puerto Rico.</title>
        <authorList>
            <person name="Hall C."/>
            <person name="Sahl J."/>
            <person name="Wagner D."/>
        </authorList>
    </citation>
    <scope>NUCLEOTIDE SEQUENCE [LARGE SCALE GENOMIC DNA]</scope>
    <source>
        <strain evidence="5 9">Bp8964</strain>
    </source>
</reference>
<dbReference type="RefSeq" id="WP_042585457.1">
    <property type="nucleotide sequence ID" value="NZ_CAJPGD010000004.1"/>
</dbReference>
<evidence type="ECO:0000313" key="6">
    <source>
        <dbReference type="Proteomes" id="UP000057910"/>
    </source>
</evidence>
<dbReference type="AlphaFoldDB" id="A0A105PVJ9"/>
<dbReference type="EMBL" id="MEAU01000065">
    <property type="protein sequence ID" value="OJA38919.1"/>
    <property type="molecule type" value="Genomic_DNA"/>
</dbReference>
<evidence type="ECO:0000313" key="9">
    <source>
        <dbReference type="Proteomes" id="UP000273734"/>
    </source>
</evidence>
<evidence type="ECO:0000313" key="4">
    <source>
        <dbReference type="EMBL" id="OJA38919.1"/>
    </source>
</evidence>
<evidence type="ECO:0000259" key="1">
    <source>
        <dbReference type="Pfam" id="PF07045"/>
    </source>
</evidence>
<evidence type="ECO:0000313" key="7">
    <source>
        <dbReference type="Proteomes" id="UP000070119"/>
    </source>
</evidence>
<reference evidence="8" key="3">
    <citation type="submission" date="2016-08" db="EMBL/GenBank/DDBJ databases">
        <title>Population biology and virulence potential of Burkholderia ubonensis.</title>
        <authorList>
            <person name="Price E.P."/>
            <person name="Currie B.J."/>
            <person name="Wagner D.M."/>
        </authorList>
    </citation>
    <scope>NUCLEOTIDE SEQUENCE [LARGE SCALE GENOMIC DNA]</scope>
    <source>
        <strain evidence="8">MSMB0103</strain>
    </source>
</reference>
<gene>
    <name evidence="4" type="ORF">BGV66_29745</name>
    <name evidence="5" type="ORF">DF015_17380</name>
    <name evidence="2" type="ORF">WJ68_23195</name>
    <name evidence="3" type="ORF">WK57_20170</name>
</gene>
<dbReference type="PANTHER" id="PTHR41521">
    <property type="match status" value="1"/>
</dbReference>
<evidence type="ECO:0000313" key="3">
    <source>
        <dbReference type="EMBL" id="KWZ57787.1"/>
    </source>
</evidence>
<dbReference type="SUPFAM" id="SSF54909">
    <property type="entry name" value="Dimeric alpha+beta barrel"/>
    <property type="match status" value="1"/>
</dbReference>
<comment type="caution">
    <text evidence="3">The sequence shown here is derived from an EMBL/GenBank/DDBJ whole genome shotgun (WGS) entry which is preliminary data.</text>
</comment>
<dbReference type="Proteomes" id="UP000070119">
    <property type="component" value="Unassembled WGS sequence"/>
</dbReference>
<reference evidence="4" key="4">
    <citation type="submission" date="2016-08" db="EMBL/GenBank/DDBJ databases">
        <authorList>
            <person name="Price E.P."/>
            <person name="Currie B.J."/>
            <person name="Wagner D.M."/>
        </authorList>
    </citation>
    <scope>NUCLEOTIDE SEQUENCE</scope>
    <source>
        <strain evidence="4">MSMB0103</strain>
    </source>
</reference>
<evidence type="ECO:0000313" key="5">
    <source>
        <dbReference type="EMBL" id="RQP76772.1"/>
    </source>
</evidence>
<dbReference type="Pfam" id="PF07045">
    <property type="entry name" value="DUF1330"/>
    <property type="match status" value="1"/>
</dbReference>
<dbReference type="Proteomes" id="UP000057910">
    <property type="component" value="Unassembled WGS sequence"/>
</dbReference>
<protein>
    <submittedName>
        <fullName evidence="3">D-fructose-6-phosphate amidotransferase</fullName>
    </submittedName>
    <submittedName>
        <fullName evidence="5">DUF1330 domain-containing protein</fullName>
    </submittedName>
</protein>
<evidence type="ECO:0000313" key="8">
    <source>
        <dbReference type="Proteomes" id="UP000183667"/>
    </source>
</evidence>
<sequence length="103" mass="11495">MAAYVVFDIDVLDSDAYQDYRRLGAPTVAAFGGRFLARGGDVETLEGDWAPKRIVVLEFETAERARAWYDSDGYREARRLRERAARTIGILVDGYVPAAGDPH</sequence>
<dbReference type="Gene3D" id="3.30.70.100">
    <property type="match status" value="1"/>
</dbReference>
<feature type="domain" description="DUF1330" evidence="1">
    <location>
        <begin position="3"/>
        <end position="95"/>
    </location>
</feature>
<reference evidence="3 7" key="2">
    <citation type="submission" date="2015-11" db="EMBL/GenBank/DDBJ databases">
        <authorList>
            <person name="Sahl J."/>
            <person name="Wagner D."/>
            <person name="Keim P."/>
        </authorList>
    </citation>
    <scope>NUCLEOTIDE SEQUENCE [LARGE SCALE GENOMIC DNA]</scope>
    <source>
        <strain evidence="3 7">MSMB1157</strain>
    </source>
</reference>
<proteinExistence type="predicted"/>